<feature type="signal peptide" evidence="1">
    <location>
        <begin position="1"/>
        <end position="21"/>
    </location>
</feature>
<evidence type="ECO:0000313" key="3">
    <source>
        <dbReference type="Proteomes" id="UP000198384"/>
    </source>
</evidence>
<sequence>MNVFKQLATFLFLLSISFGFSQEEKNDTLKKEIPASIYTATQISTDLNSLLNVNKRLNLKSYKFLVLVEKNIETGYFSTPLFNKKINTSNYIYDSYNKIYQKSVLEAAFFKISDLYQPRTKKAL</sequence>
<gene>
    <name evidence="2" type="ORF">SAMN06265371_11432</name>
</gene>
<keyword evidence="3" id="KW-1185">Reference proteome</keyword>
<accession>A0A238Z8F5</accession>
<feature type="chain" id="PRO_5012466882" evidence="1">
    <location>
        <begin position="22"/>
        <end position="124"/>
    </location>
</feature>
<dbReference type="AlphaFoldDB" id="A0A238Z8F5"/>
<proteinExistence type="predicted"/>
<reference evidence="2 3" key="1">
    <citation type="submission" date="2017-06" db="EMBL/GenBank/DDBJ databases">
        <authorList>
            <person name="Kim H.J."/>
            <person name="Triplett B.A."/>
        </authorList>
    </citation>
    <scope>NUCLEOTIDE SEQUENCE [LARGE SCALE GENOMIC DNA]</scope>
    <source>
        <strain evidence="2 3">DSM 29150</strain>
    </source>
</reference>
<dbReference type="RefSeq" id="WP_089382981.1">
    <property type="nucleotide sequence ID" value="NZ_FZNT01000014.1"/>
</dbReference>
<keyword evidence="1" id="KW-0732">Signal</keyword>
<dbReference type="EMBL" id="FZNT01000014">
    <property type="protein sequence ID" value="SNR79241.1"/>
    <property type="molecule type" value="Genomic_DNA"/>
</dbReference>
<name>A0A238Z8F5_9FLAO</name>
<organism evidence="2 3">
    <name type="scientific">Lutibacter agarilyticus</name>
    <dbReference type="NCBI Taxonomy" id="1109740"/>
    <lineage>
        <taxon>Bacteria</taxon>
        <taxon>Pseudomonadati</taxon>
        <taxon>Bacteroidota</taxon>
        <taxon>Flavobacteriia</taxon>
        <taxon>Flavobacteriales</taxon>
        <taxon>Flavobacteriaceae</taxon>
        <taxon>Lutibacter</taxon>
    </lineage>
</organism>
<protein>
    <submittedName>
        <fullName evidence="2">Uncharacterized protein</fullName>
    </submittedName>
</protein>
<evidence type="ECO:0000256" key="1">
    <source>
        <dbReference type="SAM" id="SignalP"/>
    </source>
</evidence>
<evidence type="ECO:0000313" key="2">
    <source>
        <dbReference type="EMBL" id="SNR79241.1"/>
    </source>
</evidence>
<dbReference type="Proteomes" id="UP000198384">
    <property type="component" value="Unassembled WGS sequence"/>
</dbReference>
<dbReference type="OrthoDB" id="1452302at2"/>